<dbReference type="Proteomes" id="UP000887580">
    <property type="component" value="Unplaced"/>
</dbReference>
<sequence>MLGVNWNRVPIVLIAPSIGVHETRDFSKWYNHYPNLKVLAPYDSEDHKSLLKAAINDENPVIFLENQRLYDSSFCTTKKYFEADIISPLEIYDAKIAKEGSDVTIVAYSCT</sequence>
<proteinExistence type="predicted"/>
<organism evidence="1 2">
    <name type="scientific">Panagrolaimus sp. PS1159</name>
    <dbReference type="NCBI Taxonomy" id="55785"/>
    <lineage>
        <taxon>Eukaryota</taxon>
        <taxon>Metazoa</taxon>
        <taxon>Ecdysozoa</taxon>
        <taxon>Nematoda</taxon>
        <taxon>Chromadorea</taxon>
        <taxon>Rhabditida</taxon>
        <taxon>Tylenchina</taxon>
        <taxon>Panagrolaimomorpha</taxon>
        <taxon>Panagrolaimoidea</taxon>
        <taxon>Panagrolaimidae</taxon>
        <taxon>Panagrolaimus</taxon>
    </lineage>
</organism>
<accession>A0AC35GF27</accession>
<evidence type="ECO:0000313" key="2">
    <source>
        <dbReference type="WBParaSite" id="PS1159_v2.g4168.t1"/>
    </source>
</evidence>
<reference evidence="2" key="1">
    <citation type="submission" date="2022-11" db="UniProtKB">
        <authorList>
            <consortium name="WormBaseParasite"/>
        </authorList>
    </citation>
    <scope>IDENTIFICATION</scope>
</reference>
<protein>
    <submittedName>
        <fullName evidence="2">Pyruvate dehydrogenase E1 component subunit beta</fullName>
    </submittedName>
</protein>
<name>A0AC35GF27_9BILA</name>
<dbReference type="WBParaSite" id="PS1159_v2.g4168.t1">
    <property type="protein sequence ID" value="PS1159_v2.g4168.t1"/>
    <property type="gene ID" value="PS1159_v2.g4168"/>
</dbReference>
<evidence type="ECO:0000313" key="1">
    <source>
        <dbReference type="Proteomes" id="UP000887580"/>
    </source>
</evidence>